<evidence type="ECO:0000256" key="1">
    <source>
        <dbReference type="SAM" id="MobiDB-lite"/>
    </source>
</evidence>
<dbReference type="OrthoDB" id="10265862at2759"/>
<protein>
    <submittedName>
        <fullName evidence="2">Uncharacterized protein</fullName>
    </submittedName>
</protein>
<feature type="compositionally biased region" description="Basic and acidic residues" evidence="1">
    <location>
        <begin position="287"/>
        <end position="297"/>
    </location>
</feature>
<evidence type="ECO:0000313" key="2">
    <source>
        <dbReference type="EMBL" id="KAJ8430492.1"/>
    </source>
</evidence>
<keyword evidence="3" id="KW-1185">Reference proteome</keyword>
<gene>
    <name evidence="2" type="ORF">Cgig2_004685</name>
</gene>
<dbReference type="EMBL" id="JAKOGI010000791">
    <property type="protein sequence ID" value="KAJ8430492.1"/>
    <property type="molecule type" value="Genomic_DNA"/>
</dbReference>
<evidence type="ECO:0000313" key="3">
    <source>
        <dbReference type="Proteomes" id="UP001153076"/>
    </source>
</evidence>
<accession>A0A9Q1JT25</accession>
<feature type="compositionally biased region" description="Basic residues" evidence="1">
    <location>
        <begin position="223"/>
        <end position="240"/>
    </location>
</feature>
<reference evidence="2" key="1">
    <citation type="submission" date="2022-04" db="EMBL/GenBank/DDBJ databases">
        <title>Carnegiea gigantea Genome sequencing and assembly v2.</title>
        <authorList>
            <person name="Copetti D."/>
            <person name="Sanderson M.J."/>
            <person name="Burquez A."/>
            <person name="Wojciechowski M.F."/>
        </authorList>
    </citation>
    <scope>NUCLEOTIDE SEQUENCE</scope>
    <source>
        <strain evidence="2">SGP5-SGP5p</strain>
        <tissue evidence="2">Aerial part</tissue>
    </source>
</reference>
<sequence>MGNETASSPAVQLPMREVSIVGDSLNNAVTYGLSVTFETINLAKSIAVGSNIGPSFDLLKMWVWRICLVDDNVGFLGAYEAILIPNEQVKSLDSVPDLEKSMYKIIDGYPCVRLLHISGETGCASKYSIAGAVSQFSAFLLSLDEVESFFNRVATDADLARNVGGVLLEAGITQNKLKVRSGGKHRQKNFPATLRSPEKSPATELPVGVAPAGTEEAGDHPSRGRKRRLTRRGNIGKKRKSGDFLATGKVAGSSYQREKLRQEQKKSATTLTEKEGGEDPQTSTDLKNPREGREEKPTGSGDVKMPTGQQGE</sequence>
<dbReference type="AlphaFoldDB" id="A0A9Q1JT25"/>
<feature type="compositionally biased region" description="Basic and acidic residues" evidence="1">
    <location>
        <begin position="256"/>
        <end position="277"/>
    </location>
</feature>
<organism evidence="2 3">
    <name type="scientific">Carnegiea gigantea</name>
    <dbReference type="NCBI Taxonomy" id="171969"/>
    <lineage>
        <taxon>Eukaryota</taxon>
        <taxon>Viridiplantae</taxon>
        <taxon>Streptophyta</taxon>
        <taxon>Embryophyta</taxon>
        <taxon>Tracheophyta</taxon>
        <taxon>Spermatophyta</taxon>
        <taxon>Magnoliopsida</taxon>
        <taxon>eudicotyledons</taxon>
        <taxon>Gunneridae</taxon>
        <taxon>Pentapetalae</taxon>
        <taxon>Caryophyllales</taxon>
        <taxon>Cactineae</taxon>
        <taxon>Cactaceae</taxon>
        <taxon>Cactoideae</taxon>
        <taxon>Echinocereeae</taxon>
        <taxon>Carnegiea</taxon>
    </lineage>
</organism>
<dbReference type="Proteomes" id="UP001153076">
    <property type="component" value="Unassembled WGS sequence"/>
</dbReference>
<comment type="caution">
    <text evidence="2">The sequence shown here is derived from an EMBL/GenBank/DDBJ whole genome shotgun (WGS) entry which is preliminary data.</text>
</comment>
<feature type="compositionally biased region" description="Basic residues" evidence="1">
    <location>
        <begin position="178"/>
        <end position="188"/>
    </location>
</feature>
<name>A0A9Q1JT25_9CARY</name>
<feature type="region of interest" description="Disordered" evidence="1">
    <location>
        <begin position="178"/>
        <end position="312"/>
    </location>
</feature>
<proteinExistence type="predicted"/>